<dbReference type="Proteomes" id="UP000694888">
    <property type="component" value="Unplaced"/>
</dbReference>
<feature type="region of interest" description="Disordered" evidence="3">
    <location>
        <begin position="86"/>
        <end position="106"/>
    </location>
</feature>
<keyword evidence="1 2" id="KW-0539">Nucleus</keyword>
<feature type="compositionally biased region" description="Polar residues" evidence="3">
    <location>
        <begin position="370"/>
        <end position="379"/>
    </location>
</feature>
<gene>
    <name evidence="6" type="primary">LOC101864567</name>
</gene>
<dbReference type="SUPFAM" id="SSF88697">
    <property type="entry name" value="PUA domain-like"/>
    <property type="match status" value="1"/>
</dbReference>
<accession>A0ABM0K6W4</accession>
<dbReference type="RefSeq" id="XP_005110144.1">
    <property type="nucleotide sequence ID" value="XM_005110087.3"/>
</dbReference>
<feature type="compositionally biased region" description="Polar residues" evidence="3">
    <location>
        <begin position="183"/>
        <end position="199"/>
    </location>
</feature>
<dbReference type="Gene3D" id="2.30.280.10">
    <property type="entry name" value="SRA-YDG"/>
    <property type="match status" value="1"/>
</dbReference>
<sequence>MSSYESIRLKNLEDNKRVLASFGLLDPFKSLPSIVRQRKIPSAKPESAKRKRSRPVDNTDFVGGSIYGSRRKSARIQGKDVAEYGLNDSALDEPEDDRENYTPRVPANRPNFYGAVPDVSVGTVWWTRIECCRDGVHRPTVAGIHGGEGGAYSIALSGGYEDDVDLGECFTYTGEGGRDLKGTKTNPKNLRTAPQSKDQTLTRGNLALSRNVETKNPVRVIRGYKLDSPFAPEEGYRYDGLYSVEKCWFTTGLSGHGVWKFALKRCDDQAPPSWQFVSEPNSPAKATDGGLAVQDKTSTTSHGKDSINGTTDDRLETPANKDKDDTTTEKNVAPVEDKAPLRDEEPEEVEETTLSQQPDVSTLMEAGSDLGSSQSSTVSEVAKGRTED</sequence>
<feature type="region of interest" description="Disordered" evidence="3">
    <location>
        <begin position="180"/>
        <end position="199"/>
    </location>
</feature>
<evidence type="ECO:0000313" key="5">
    <source>
        <dbReference type="Proteomes" id="UP000694888"/>
    </source>
</evidence>
<evidence type="ECO:0000256" key="1">
    <source>
        <dbReference type="ARBA" id="ARBA00023242"/>
    </source>
</evidence>
<proteinExistence type="predicted"/>
<dbReference type="InterPro" id="IPR036987">
    <property type="entry name" value="SRA-YDG_sf"/>
</dbReference>
<reference evidence="6" key="1">
    <citation type="submission" date="2025-08" db="UniProtKB">
        <authorList>
            <consortium name="RefSeq"/>
        </authorList>
    </citation>
    <scope>IDENTIFICATION</scope>
</reference>
<keyword evidence="5" id="KW-1185">Reference proteome</keyword>
<protein>
    <submittedName>
        <fullName evidence="6">E3 ubiquitin-protein ligase UHRF1</fullName>
    </submittedName>
</protein>
<feature type="region of interest" description="Disordered" evidence="3">
    <location>
        <begin position="274"/>
        <end position="388"/>
    </location>
</feature>
<evidence type="ECO:0000256" key="2">
    <source>
        <dbReference type="PROSITE-ProRule" id="PRU00358"/>
    </source>
</evidence>
<dbReference type="SMART" id="SM00466">
    <property type="entry name" value="SRA"/>
    <property type="match status" value="1"/>
</dbReference>
<organism evidence="5 6">
    <name type="scientific">Aplysia californica</name>
    <name type="common">California sea hare</name>
    <dbReference type="NCBI Taxonomy" id="6500"/>
    <lineage>
        <taxon>Eukaryota</taxon>
        <taxon>Metazoa</taxon>
        <taxon>Spiralia</taxon>
        <taxon>Lophotrochozoa</taxon>
        <taxon>Mollusca</taxon>
        <taxon>Gastropoda</taxon>
        <taxon>Heterobranchia</taxon>
        <taxon>Euthyneura</taxon>
        <taxon>Tectipleura</taxon>
        <taxon>Aplysiida</taxon>
        <taxon>Aplysioidea</taxon>
        <taxon>Aplysiidae</taxon>
        <taxon>Aplysia</taxon>
    </lineage>
</organism>
<evidence type="ECO:0000259" key="4">
    <source>
        <dbReference type="PROSITE" id="PS51015"/>
    </source>
</evidence>
<feature type="region of interest" description="Disordered" evidence="3">
    <location>
        <begin position="36"/>
        <end position="62"/>
    </location>
</feature>
<evidence type="ECO:0000256" key="3">
    <source>
        <dbReference type="SAM" id="MobiDB-lite"/>
    </source>
</evidence>
<feature type="domain" description="YDG" evidence="4">
    <location>
        <begin position="114"/>
        <end position="265"/>
    </location>
</feature>
<dbReference type="PROSITE" id="PS51015">
    <property type="entry name" value="YDG"/>
    <property type="match status" value="1"/>
</dbReference>
<dbReference type="GeneID" id="101864567"/>
<dbReference type="InterPro" id="IPR003105">
    <property type="entry name" value="SRA_YDG"/>
</dbReference>
<feature type="compositionally biased region" description="Basic and acidic residues" evidence="3">
    <location>
        <begin position="311"/>
        <end position="328"/>
    </location>
</feature>
<evidence type="ECO:0000313" key="6">
    <source>
        <dbReference type="RefSeq" id="XP_005110144.1"/>
    </source>
</evidence>
<dbReference type="InterPro" id="IPR015947">
    <property type="entry name" value="PUA-like_sf"/>
</dbReference>
<name>A0ABM0K6W4_APLCA</name>
<dbReference type="InterPro" id="IPR045134">
    <property type="entry name" value="UHRF1/2-like"/>
</dbReference>
<dbReference type="PANTHER" id="PTHR14140">
    <property type="entry name" value="E3 UBIQUITIN-PROTEIN LIGASE UHRF-RELATED"/>
    <property type="match status" value="1"/>
</dbReference>
<comment type="subcellular location">
    <subcellularLocation>
        <location evidence="2">Nucleus</location>
    </subcellularLocation>
</comment>
<dbReference type="PANTHER" id="PTHR14140:SF27">
    <property type="entry name" value="OS04G0289800 PROTEIN"/>
    <property type="match status" value="1"/>
</dbReference>
<dbReference type="Pfam" id="PF02182">
    <property type="entry name" value="SAD_SRA"/>
    <property type="match status" value="1"/>
</dbReference>